<reference evidence="3" key="1">
    <citation type="submission" date="2023-03" db="EMBL/GenBank/DDBJ databases">
        <title>Massive genome expansion in bonnet fungi (Mycena s.s.) driven by repeated elements and novel gene families across ecological guilds.</title>
        <authorList>
            <consortium name="Lawrence Berkeley National Laboratory"/>
            <person name="Harder C.B."/>
            <person name="Miyauchi S."/>
            <person name="Viragh M."/>
            <person name="Kuo A."/>
            <person name="Thoen E."/>
            <person name="Andreopoulos B."/>
            <person name="Lu D."/>
            <person name="Skrede I."/>
            <person name="Drula E."/>
            <person name="Henrissat B."/>
            <person name="Morin E."/>
            <person name="Kohler A."/>
            <person name="Barry K."/>
            <person name="LaButti K."/>
            <person name="Morin E."/>
            <person name="Salamov A."/>
            <person name="Lipzen A."/>
            <person name="Mereny Z."/>
            <person name="Hegedus B."/>
            <person name="Baldrian P."/>
            <person name="Stursova M."/>
            <person name="Weitz H."/>
            <person name="Taylor A."/>
            <person name="Grigoriev I.V."/>
            <person name="Nagy L.G."/>
            <person name="Martin F."/>
            <person name="Kauserud H."/>
        </authorList>
    </citation>
    <scope>NUCLEOTIDE SEQUENCE</scope>
    <source>
        <strain evidence="3">9144</strain>
    </source>
</reference>
<proteinExistence type="predicted"/>
<dbReference type="AlphaFoldDB" id="A0AAD6YQF4"/>
<evidence type="ECO:0000256" key="1">
    <source>
        <dbReference type="SAM" id="Coils"/>
    </source>
</evidence>
<feature type="region of interest" description="Disordered" evidence="2">
    <location>
        <begin position="94"/>
        <end position="122"/>
    </location>
</feature>
<organism evidence="3 4">
    <name type="scientific">Mycena pura</name>
    <dbReference type="NCBI Taxonomy" id="153505"/>
    <lineage>
        <taxon>Eukaryota</taxon>
        <taxon>Fungi</taxon>
        <taxon>Dikarya</taxon>
        <taxon>Basidiomycota</taxon>
        <taxon>Agaricomycotina</taxon>
        <taxon>Agaricomycetes</taxon>
        <taxon>Agaricomycetidae</taxon>
        <taxon>Agaricales</taxon>
        <taxon>Marasmiineae</taxon>
        <taxon>Mycenaceae</taxon>
        <taxon>Mycena</taxon>
    </lineage>
</organism>
<evidence type="ECO:0000313" key="3">
    <source>
        <dbReference type="EMBL" id="KAJ7225821.1"/>
    </source>
</evidence>
<dbReference type="EMBL" id="JARJCW010000004">
    <property type="protein sequence ID" value="KAJ7225821.1"/>
    <property type="molecule type" value="Genomic_DNA"/>
</dbReference>
<feature type="region of interest" description="Disordered" evidence="2">
    <location>
        <begin position="1"/>
        <end position="20"/>
    </location>
</feature>
<keyword evidence="4" id="KW-1185">Reference proteome</keyword>
<comment type="caution">
    <text evidence="3">The sequence shown here is derived from an EMBL/GenBank/DDBJ whole genome shotgun (WGS) entry which is preliminary data.</text>
</comment>
<feature type="region of interest" description="Disordered" evidence="2">
    <location>
        <begin position="178"/>
        <end position="203"/>
    </location>
</feature>
<dbReference type="Proteomes" id="UP001219525">
    <property type="component" value="Unassembled WGS sequence"/>
</dbReference>
<feature type="coiled-coil region" evidence="1">
    <location>
        <begin position="248"/>
        <end position="275"/>
    </location>
</feature>
<evidence type="ECO:0000313" key="4">
    <source>
        <dbReference type="Proteomes" id="UP001219525"/>
    </source>
</evidence>
<keyword evidence="1" id="KW-0175">Coiled coil</keyword>
<protein>
    <submittedName>
        <fullName evidence="3">Uncharacterized protein</fullName>
    </submittedName>
</protein>
<accession>A0AAD6YQF4</accession>
<gene>
    <name evidence="3" type="ORF">GGX14DRAFT_641218</name>
</gene>
<name>A0AAD6YQF4_9AGAR</name>
<evidence type="ECO:0000256" key="2">
    <source>
        <dbReference type="SAM" id="MobiDB-lite"/>
    </source>
</evidence>
<sequence>MTSTSHTSGKRRAEEPPYPVLPLSDANVWYYPSLGNDSDDDSAGKWGGGNWGAKTRKRARWARRGKMTTWGPSEGDWEEEEHVRKRMKMLLPQERRSPSPPTLPHLARSVSPPIQSPYPPPSTQHLSYSAFVMDKAVTHTFRSNLLDELENATNSLVEGESTMRRALGRLWQVISEETDADASGRAPAVVPKQEDPEEDPEELDEVEKRIARAPDLTAPAHKLFYANAGPPVYEHSHFASPETQLDSLEKSLATLRELQDDGREYTERLEEIREGLGDVMAQRNVIWTFVREKAIEELQEVAFSTVV</sequence>
<feature type="region of interest" description="Disordered" evidence="2">
    <location>
        <begin position="35"/>
        <end position="57"/>
    </location>
</feature>